<evidence type="ECO:0000313" key="9">
    <source>
        <dbReference type="EMBL" id="KKF96712.1"/>
    </source>
</evidence>
<dbReference type="InterPro" id="IPR012423">
    <property type="entry name" value="Eaf7/MRGBP"/>
</dbReference>
<dbReference type="GO" id="GO:0005634">
    <property type="term" value="C:nucleus"/>
    <property type="evidence" value="ECO:0007669"/>
    <property type="project" value="UniProtKB-SubCell"/>
</dbReference>
<feature type="region of interest" description="Disordered" evidence="8">
    <location>
        <begin position="159"/>
        <end position="334"/>
    </location>
</feature>
<feature type="compositionally biased region" description="Low complexity" evidence="8">
    <location>
        <begin position="194"/>
        <end position="206"/>
    </location>
</feature>
<comment type="subcellular location">
    <subcellularLocation>
        <location evidence="1">Nucleus</location>
    </subcellularLocation>
</comment>
<feature type="compositionally biased region" description="Low complexity" evidence="8">
    <location>
        <begin position="238"/>
        <end position="263"/>
    </location>
</feature>
<evidence type="ECO:0000256" key="1">
    <source>
        <dbReference type="ARBA" id="ARBA00004123"/>
    </source>
</evidence>
<dbReference type="OrthoDB" id="5595141at2759"/>
<dbReference type="AlphaFoldDB" id="A0A0F8D1T8"/>
<feature type="compositionally biased region" description="Low complexity" evidence="8">
    <location>
        <begin position="28"/>
        <end position="43"/>
    </location>
</feature>
<evidence type="ECO:0000313" key="10">
    <source>
        <dbReference type="Proteomes" id="UP000034841"/>
    </source>
</evidence>
<feature type="compositionally biased region" description="Polar residues" evidence="8">
    <location>
        <begin position="221"/>
        <end position="230"/>
    </location>
</feature>
<dbReference type="Pfam" id="PF07904">
    <property type="entry name" value="Eaf7"/>
    <property type="match status" value="1"/>
</dbReference>
<keyword evidence="10" id="KW-1185">Reference proteome</keyword>
<feature type="region of interest" description="Disordered" evidence="8">
    <location>
        <begin position="1"/>
        <end position="43"/>
    </location>
</feature>
<protein>
    <submittedName>
        <fullName evidence="9">Chromatin modification-related protein EAF7</fullName>
    </submittedName>
</protein>
<dbReference type="GO" id="GO:0006325">
    <property type="term" value="P:chromatin organization"/>
    <property type="evidence" value="ECO:0007669"/>
    <property type="project" value="UniProtKB-KW"/>
</dbReference>
<evidence type="ECO:0000256" key="4">
    <source>
        <dbReference type="ARBA" id="ARBA00023015"/>
    </source>
</evidence>
<organism evidence="9 10">
    <name type="scientific">Ceratocystis fimbriata f. sp. platani</name>
    <dbReference type="NCBI Taxonomy" id="88771"/>
    <lineage>
        <taxon>Eukaryota</taxon>
        <taxon>Fungi</taxon>
        <taxon>Dikarya</taxon>
        <taxon>Ascomycota</taxon>
        <taxon>Pezizomycotina</taxon>
        <taxon>Sordariomycetes</taxon>
        <taxon>Hypocreomycetidae</taxon>
        <taxon>Microascales</taxon>
        <taxon>Ceratocystidaceae</taxon>
        <taxon>Ceratocystis</taxon>
    </lineage>
</organism>
<dbReference type="GO" id="GO:0006357">
    <property type="term" value="P:regulation of transcription by RNA polymerase II"/>
    <property type="evidence" value="ECO:0007669"/>
    <property type="project" value="TreeGrafter"/>
</dbReference>
<comment type="function">
    <text evidence="7">Component of the NuA4 histone acetyltransferase complex which is involved in transcriptional activation of selected genes principally by acetylation of nucleosomal histone H4 and H2A. The NuA4 complex is also involved in DNA repair.</text>
</comment>
<gene>
    <name evidence="9" type="primary">EAF7</name>
    <name evidence="9" type="ORF">CFO_g953</name>
</gene>
<comment type="caution">
    <text evidence="9">The sequence shown here is derived from an EMBL/GenBank/DDBJ whole genome shotgun (WGS) entry which is preliminary data.</text>
</comment>
<evidence type="ECO:0000256" key="3">
    <source>
        <dbReference type="ARBA" id="ARBA00022853"/>
    </source>
</evidence>
<evidence type="ECO:0000256" key="7">
    <source>
        <dbReference type="ARBA" id="ARBA00025178"/>
    </source>
</evidence>
<dbReference type="GO" id="GO:0035267">
    <property type="term" value="C:NuA4 histone acetyltransferase complex"/>
    <property type="evidence" value="ECO:0007669"/>
    <property type="project" value="TreeGrafter"/>
</dbReference>
<feature type="compositionally biased region" description="Acidic residues" evidence="8">
    <location>
        <begin position="293"/>
        <end position="308"/>
    </location>
</feature>
<sequence length="334" mass="36747">MPSRKKLKASQPSAAPEVDDDAMDIDQASLSPSPASPLIGSPLSINQPGLEDLTSYWTADQEASLFKATIRWKPAGMHRRFRMLSIHEHLRNHGFDPEIYPHIRIPHIWQKLRVFYNLDAIDERENFEEDSPEDRYHEFQLPTGMFYGRIMERVLDTDRDTSPECLNGSPSPSPPPDSPDAEAHSPAPPPPQPTTAVSTPTPTTATSKRKQRRSDAAHLAKTTTRSSTIGDSEDLSDAPPRATPKAGARGRAAAAAATATSTRSRTRTRGNARRRTAESEDPPSESESKAGEADSDDSDDPEEPQSSEEEPKTKPKTTRGRSAGTVRARGKKRR</sequence>
<keyword evidence="6" id="KW-0539">Nucleus</keyword>
<keyword evidence="3" id="KW-0156">Chromatin regulator</keyword>
<evidence type="ECO:0000256" key="6">
    <source>
        <dbReference type="ARBA" id="ARBA00023242"/>
    </source>
</evidence>
<comment type="similarity">
    <text evidence="2">Belongs to the EAF7 family.</text>
</comment>
<keyword evidence="5" id="KW-0804">Transcription</keyword>
<feature type="compositionally biased region" description="Basic residues" evidence="8">
    <location>
        <begin position="264"/>
        <end position="274"/>
    </location>
</feature>
<evidence type="ECO:0000256" key="2">
    <source>
        <dbReference type="ARBA" id="ARBA00007117"/>
    </source>
</evidence>
<evidence type="ECO:0000256" key="5">
    <source>
        <dbReference type="ARBA" id="ARBA00023163"/>
    </source>
</evidence>
<reference evidence="9 10" key="1">
    <citation type="submission" date="2015-04" db="EMBL/GenBank/DDBJ databases">
        <title>Genome sequence of Ceratocystis platani, a major pathogen of plane trees.</title>
        <authorList>
            <person name="Belbahri L."/>
        </authorList>
    </citation>
    <scope>NUCLEOTIDE SEQUENCE [LARGE SCALE GENOMIC DNA]</scope>
    <source>
        <strain evidence="9 10">CFO</strain>
    </source>
</reference>
<proteinExistence type="inferred from homology"/>
<evidence type="ECO:0000256" key="8">
    <source>
        <dbReference type="SAM" id="MobiDB-lite"/>
    </source>
</evidence>
<dbReference type="PANTHER" id="PTHR13581:SF5">
    <property type="entry name" value="MRG_MORF4L-BINDING PROTEIN"/>
    <property type="match status" value="1"/>
</dbReference>
<dbReference type="Proteomes" id="UP000034841">
    <property type="component" value="Unassembled WGS sequence"/>
</dbReference>
<dbReference type="EMBL" id="LBBL01000031">
    <property type="protein sequence ID" value="KKF96712.1"/>
    <property type="molecule type" value="Genomic_DNA"/>
</dbReference>
<keyword evidence="4" id="KW-0805">Transcription regulation</keyword>
<accession>A0A0F8D1T8</accession>
<name>A0A0F8D1T8_CERFI</name>
<dbReference type="PANTHER" id="PTHR13581">
    <property type="entry name" value="MRG-BINDING PROTEIN"/>
    <property type="match status" value="1"/>
</dbReference>